<dbReference type="Proteomes" id="UP001497382">
    <property type="component" value="Unassembled WGS sequence"/>
</dbReference>
<comment type="similarity">
    <text evidence="1">Belongs to the histone H2B family.</text>
</comment>
<gene>
    <name evidence="3" type="ORF">LARSCL_LOCUS22022</name>
</gene>
<dbReference type="SMART" id="SM00427">
    <property type="entry name" value="H2B"/>
    <property type="match status" value="1"/>
</dbReference>
<comment type="caution">
    <text evidence="3">The sequence shown here is derived from an EMBL/GenBank/DDBJ whole genome shotgun (WGS) entry which is preliminary data.</text>
</comment>
<protein>
    <recommendedName>
        <fullName evidence="2">Core Histone H2A/H2B/H3 domain-containing protein</fullName>
    </recommendedName>
</protein>
<reference evidence="3 4" key="1">
    <citation type="submission" date="2024-04" db="EMBL/GenBank/DDBJ databases">
        <authorList>
            <person name="Rising A."/>
            <person name="Reimegard J."/>
            <person name="Sonavane S."/>
            <person name="Akerstrom W."/>
            <person name="Nylinder S."/>
            <person name="Hedman E."/>
            <person name="Kallberg Y."/>
        </authorList>
    </citation>
    <scope>NUCLEOTIDE SEQUENCE [LARGE SCALE GENOMIC DNA]</scope>
</reference>
<sequence>MATSMVKQRLYGMRELKKRRRLVYVKNASFQSYIRKMLHMISDTMDASISEQALKIVDTIIMDLFMELATEAMNLMTAAYKRTLSEWEIQSAVIRKLPGEIAKHALCEGEKAKRMYINMHSQRRLDELGEDDSDG</sequence>
<proteinExistence type="inferred from homology"/>
<dbReference type="Pfam" id="PF00125">
    <property type="entry name" value="Histone"/>
    <property type="match status" value="1"/>
</dbReference>
<evidence type="ECO:0000313" key="3">
    <source>
        <dbReference type="EMBL" id="CAL1300595.1"/>
    </source>
</evidence>
<dbReference type="GO" id="GO:0003677">
    <property type="term" value="F:DNA binding"/>
    <property type="evidence" value="ECO:0007669"/>
    <property type="project" value="InterPro"/>
</dbReference>
<keyword evidence="4" id="KW-1185">Reference proteome</keyword>
<dbReference type="Gene3D" id="1.10.20.10">
    <property type="entry name" value="Histone, subunit A"/>
    <property type="match status" value="1"/>
</dbReference>
<dbReference type="SUPFAM" id="SSF47113">
    <property type="entry name" value="Histone-fold"/>
    <property type="match status" value="1"/>
</dbReference>
<dbReference type="PRINTS" id="PR00621">
    <property type="entry name" value="HISTONEH2B"/>
</dbReference>
<dbReference type="EMBL" id="CAXIEN010000565">
    <property type="protein sequence ID" value="CAL1300595.1"/>
    <property type="molecule type" value="Genomic_DNA"/>
</dbReference>
<dbReference type="InterPro" id="IPR000558">
    <property type="entry name" value="Histone_H2B"/>
</dbReference>
<evidence type="ECO:0000313" key="4">
    <source>
        <dbReference type="Proteomes" id="UP001497382"/>
    </source>
</evidence>
<dbReference type="GO" id="GO:0046982">
    <property type="term" value="F:protein heterodimerization activity"/>
    <property type="evidence" value="ECO:0007669"/>
    <property type="project" value="InterPro"/>
</dbReference>
<accession>A0AAV2BWE4</accession>
<dbReference type="GO" id="GO:0030527">
    <property type="term" value="F:structural constituent of chromatin"/>
    <property type="evidence" value="ECO:0007669"/>
    <property type="project" value="InterPro"/>
</dbReference>
<dbReference type="InterPro" id="IPR007125">
    <property type="entry name" value="H2A/H2B/H3"/>
</dbReference>
<name>A0AAV2BWE4_9ARAC</name>
<evidence type="ECO:0000259" key="2">
    <source>
        <dbReference type="Pfam" id="PF00125"/>
    </source>
</evidence>
<feature type="domain" description="Core Histone H2A/H2B/H3" evidence="2">
    <location>
        <begin position="17"/>
        <end position="93"/>
    </location>
</feature>
<dbReference type="AlphaFoldDB" id="A0AAV2BWE4"/>
<evidence type="ECO:0000256" key="1">
    <source>
        <dbReference type="ARBA" id="ARBA00006846"/>
    </source>
</evidence>
<organism evidence="3 4">
    <name type="scientific">Larinioides sclopetarius</name>
    <dbReference type="NCBI Taxonomy" id="280406"/>
    <lineage>
        <taxon>Eukaryota</taxon>
        <taxon>Metazoa</taxon>
        <taxon>Ecdysozoa</taxon>
        <taxon>Arthropoda</taxon>
        <taxon>Chelicerata</taxon>
        <taxon>Arachnida</taxon>
        <taxon>Araneae</taxon>
        <taxon>Araneomorphae</taxon>
        <taxon>Entelegynae</taxon>
        <taxon>Araneoidea</taxon>
        <taxon>Araneidae</taxon>
        <taxon>Larinioides</taxon>
    </lineage>
</organism>
<dbReference type="InterPro" id="IPR009072">
    <property type="entry name" value="Histone-fold"/>
</dbReference>
<dbReference type="PANTHER" id="PTHR23428">
    <property type="entry name" value="HISTONE H2B"/>
    <property type="match status" value="1"/>
</dbReference>
<dbReference type="GO" id="GO:0000786">
    <property type="term" value="C:nucleosome"/>
    <property type="evidence" value="ECO:0007669"/>
    <property type="project" value="InterPro"/>
</dbReference>